<accession>A0ABD3NUG1</accession>
<name>A0ABD3NUG1_9STRA</name>
<comment type="caution">
    <text evidence="2">The sequence shown here is derived from an EMBL/GenBank/DDBJ whole genome shotgun (WGS) entry which is preliminary data.</text>
</comment>
<evidence type="ECO:0000313" key="2">
    <source>
        <dbReference type="EMBL" id="KAL3779146.1"/>
    </source>
</evidence>
<gene>
    <name evidence="2" type="ORF">ACHAWO_002841</name>
</gene>
<organism evidence="2 3">
    <name type="scientific">Cyclotella atomus</name>
    <dbReference type="NCBI Taxonomy" id="382360"/>
    <lineage>
        <taxon>Eukaryota</taxon>
        <taxon>Sar</taxon>
        <taxon>Stramenopiles</taxon>
        <taxon>Ochrophyta</taxon>
        <taxon>Bacillariophyta</taxon>
        <taxon>Coscinodiscophyceae</taxon>
        <taxon>Thalassiosirophycidae</taxon>
        <taxon>Stephanodiscales</taxon>
        <taxon>Stephanodiscaceae</taxon>
        <taxon>Cyclotella</taxon>
    </lineage>
</organism>
<keyword evidence="3" id="KW-1185">Reference proteome</keyword>
<evidence type="ECO:0000313" key="3">
    <source>
        <dbReference type="Proteomes" id="UP001530400"/>
    </source>
</evidence>
<evidence type="ECO:0000256" key="1">
    <source>
        <dbReference type="SAM" id="MobiDB-lite"/>
    </source>
</evidence>
<sequence length="664" mass="74184">MSSKLNATAQLAAPLAIIDGTHLIFLPSLELSAMMARGEFIVPAVPLKDVSILIGRRYIAFFDDEVNTTVDDSGEMDEDVIERLQVNASDLIDDMCFIRPIKLSGGRNSALSTVRIWLEQDVGAVSISWSDDNTLYVRMPVIGDSDEMHDIETCDDVHIFGDSNSLLYDYGAASRARDTKQSIDIQNAGSCLVADFLGIGGSEQVLLLPRLDDVLNIVFERENEPDEDMYIRYRNLMKAILSRSFLTDGHGVLHSERMENFDFEIRDDNSVAMTLPSISLGDISADLDKSETLKPKIEPMPSFDDNLPMDVDTDERPKESDKTHEDPPWLKTLEKTVEHRISKKQNEAAQIEKSNQACQQLIDRGREKLHKAIRSGFYNSGNNSSSESLPDPQVVKLRYGMQPRSSMDTSGLSVVMDLEIDVYMPEILHSVKLSEMENLAIHEFHISCLVPINDQSLSRGNSNDAKVSCHQIRTISGLVPTLRLRECVTIMASVFFDNLIMSSSADLTSNSILDLSIQGCWADNATHVQGEQADVQNRQGTVLCVLQLSEQMLYLSASNPSSSNSGRCIHNEIDFKVHALDQELIPRAVYEYREPHTLAIDTSGSSTLQDPALWKDFVISLNKRVGFNSHIDLFWKNGDPRLKLVIFGTNKKEQAGKCNCVFWP</sequence>
<reference evidence="2 3" key="1">
    <citation type="submission" date="2024-10" db="EMBL/GenBank/DDBJ databases">
        <title>Updated reference genomes for cyclostephanoid diatoms.</title>
        <authorList>
            <person name="Roberts W.R."/>
            <person name="Alverson A.J."/>
        </authorList>
    </citation>
    <scope>NUCLEOTIDE SEQUENCE [LARGE SCALE GENOMIC DNA]</scope>
    <source>
        <strain evidence="2 3">AJA010-31</strain>
    </source>
</reference>
<dbReference type="EMBL" id="JALLPJ020000952">
    <property type="protein sequence ID" value="KAL3779146.1"/>
    <property type="molecule type" value="Genomic_DNA"/>
</dbReference>
<feature type="compositionally biased region" description="Basic and acidic residues" evidence="1">
    <location>
        <begin position="314"/>
        <end position="330"/>
    </location>
</feature>
<feature type="region of interest" description="Disordered" evidence="1">
    <location>
        <begin position="294"/>
        <end position="330"/>
    </location>
</feature>
<dbReference type="AlphaFoldDB" id="A0ABD3NUG1"/>
<protein>
    <submittedName>
        <fullName evidence="2">Uncharacterized protein</fullName>
    </submittedName>
</protein>
<proteinExistence type="predicted"/>
<dbReference type="Proteomes" id="UP001530400">
    <property type="component" value="Unassembled WGS sequence"/>
</dbReference>